<accession>A0A2T0RRY7</accession>
<evidence type="ECO:0000256" key="7">
    <source>
        <dbReference type="RuleBase" id="RU367016"/>
    </source>
</evidence>
<protein>
    <submittedName>
        <fullName evidence="9">Membrane protein DedA with SNARE-associated domain</fullName>
    </submittedName>
</protein>
<evidence type="ECO:0000256" key="1">
    <source>
        <dbReference type="ARBA" id="ARBA00004651"/>
    </source>
</evidence>
<evidence type="ECO:0000259" key="8">
    <source>
        <dbReference type="Pfam" id="PF09335"/>
    </source>
</evidence>
<keyword evidence="4 7" id="KW-0812">Transmembrane</keyword>
<dbReference type="Pfam" id="PF09335">
    <property type="entry name" value="VTT_dom"/>
    <property type="match status" value="1"/>
</dbReference>
<dbReference type="Proteomes" id="UP000239209">
    <property type="component" value="Unassembled WGS sequence"/>
</dbReference>
<feature type="transmembrane region" description="Helical" evidence="7">
    <location>
        <begin position="53"/>
        <end position="74"/>
    </location>
</feature>
<keyword evidence="3 7" id="KW-1003">Cell membrane</keyword>
<organism evidence="9 10">
    <name type="scientific">Pseudosporangium ferrugineum</name>
    <dbReference type="NCBI Taxonomy" id="439699"/>
    <lineage>
        <taxon>Bacteria</taxon>
        <taxon>Bacillati</taxon>
        <taxon>Actinomycetota</taxon>
        <taxon>Actinomycetes</taxon>
        <taxon>Micromonosporales</taxon>
        <taxon>Micromonosporaceae</taxon>
        <taxon>Pseudosporangium</taxon>
    </lineage>
</organism>
<evidence type="ECO:0000313" key="9">
    <source>
        <dbReference type="EMBL" id="PRY23902.1"/>
    </source>
</evidence>
<evidence type="ECO:0000256" key="2">
    <source>
        <dbReference type="ARBA" id="ARBA00010792"/>
    </source>
</evidence>
<feature type="transmembrane region" description="Helical" evidence="7">
    <location>
        <begin position="135"/>
        <end position="159"/>
    </location>
</feature>
<proteinExistence type="inferred from homology"/>
<dbReference type="EMBL" id="PVZG01000014">
    <property type="protein sequence ID" value="PRY23902.1"/>
    <property type="molecule type" value="Genomic_DNA"/>
</dbReference>
<dbReference type="AlphaFoldDB" id="A0A2T0RRY7"/>
<name>A0A2T0RRY7_9ACTN</name>
<keyword evidence="5 7" id="KW-1133">Transmembrane helix</keyword>
<keyword evidence="10" id="KW-1185">Reference proteome</keyword>
<dbReference type="GO" id="GO:0005886">
    <property type="term" value="C:plasma membrane"/>
    <property type="evidence" value="ECO:0007669"/>
    <property type="project" value="UniProtKB-SubCell"/>
</dbReference>
<evidence type="ECO:0000256" key="5">
    <source>
        <dbReference type="ARBA" id="ARBA00022989"/>
    </source>
</evidence>
<keyword evidence="6 7" id="KW-0472">Membrane</keyword>
<reference evidence="9 10" key="1">
    <citation type="submission" date="2018-03" db="EMBL/GenBank/DDBJ databases">
        <title>Genomic Encyclopedia of Archaeal and Bacterial Type Strains, Phase II (KMG-II): from individual species to whole genera.</title>
        <authorList>
            <person name="Goeker M."/>
        </authorList>
    </citation>
    <scope>NUCLEOTIDE SEQUENCE [LARGE SCALE GENOMIC DNA]</scope>
    <source>
        <strain evidence="9 10">DSM 45348</strain>
    </source>
</reference>
<comment type="caution">
    <text evidence="9">The sequence shown here is derived from an EMBL/GenBank/DDBJ whole genome shotgun (WGS) entry which is preliminary data.</text>
</comment>
<evidence type="ECO:0000256" key="3">
    <source>
        <dbReference type="ARBA" id="ARBA00022475"/>
    </source>
</evidence>
<sequence length="200" mass="20325">MDLMHLIEAAVTSPVIYPVLLLLAMLDAVLPVLPSESVVIAAAVYAASGGSNLPLIMLVAAVGAFAGDHLGYALGRLLRRRRSTGRLARAVDRVAPHLHRRGGSLIVAARFVPGGRTAVVAASGATGYPLARFSLFAGVAAVLWATCSGLIGFVGGAAFEANPALGLALGLGLAVSITALGELVRFVRSGRRAAARPAVA</sequence>
<evidence type="ECO:0000256" key="6">
    <source>
        <dbReference type="ARBA" id="ARBA00023136"/>
    </source>
</evidence>
<feature type="transmembrane region" description="Helical" evidence="7">
    <location>
        <begin position="12"/>
        <end position="33"/>
    </location>
</feature>
<feature type="domain" description="VTT" evidence="8">
    <location>
        <begin position="33"/>
        <end position="152"/>
    </location>
</feature>
<evidence type="ECO:0000256" key="4">
    <source>
        <dbReference type="ARBA" id="ARBA00022692"/>
    </source>
</evidence>
<feature type="transmembrane region" description="Helical" evidence="7">
    <location>
        <begin position="165"/>
        <end position="187"/>
    </location>
</feature>
<dbReference type="PANTHER" id="PTHR30353:SF0">
    <property type="entry name" value="TRANSMEMBRANE PROTEIN"/>
    <property type="match status" value="1"/>
</dbReference>
<comment type="similarity">
    <text evidence="2 7">Belongs to the DedA family.</text>
</comment>
<dbReference type="InterPro" id="IPR032816">
    <property type="entry name" value="VTT_dom"/>
</dbReference>
<dbReference type="OrthoDB" id="162303at2"/>
<gene>
    <name evidence="9" type="ORF">CLV70_11432</name>
</gene>
<dbReference type="PANTHER" id="PTHR30353">
    <property type="entry name" value="INNER MEMBRANE PROTEIN DEDA-RELATED"/>
    <property type="match status" value="1"/>
</dbReference>
<comment type="subcellular location">
    <subcellularLocation>
        <location evidence="1 7">Cell membrane</location>
        <topology evidence="1 7">Multi-pass membrane protein</topology>
    </subcellularLocation>
</comment>
<dbReference type="InterPro" id="IPR032818">
    <property type="entry name" value="DedA-like"/>
</dbReference>
<dbReference type="RefSeq" id="WP_106129316.1">
    <property type="nucleotide sequence ID" value="NZ_PVZG01000014.1"/>
</dbReference>
<evidence type="ECO:0000313" key="10">
    <source>
        <dbReference type="Proteomes" id="UP000239209"/>
    </source>
</evidence>